<dbReference type="HAMAP" id="MF_02065">
    <property type="entry name" value="MltG"/>
    <property type="match status" value="1"/>
</dbReference>
<dbReference type="EC" id="4.2.2.29" evidence="7"/>
<keyword evidence="4 7" id="KW-0472">Membrane</keyword>
<protein>
    <recommendedName>
        <fullName evidence="7">Endolytic murein transglycosylase</fullName>
        <ecNumber evidence="7">4.2.2.29</ecNumber>
    </recommendedName>
    <alternativeName>
        <fullName evidence="7">Peptidoglycan lytic transglycosylase</fullName>
    </alternativeName>
    <alternativeName>
        <fullName evidence="7">Peptidoglycan polymerization terminase</fullName>
    </alternativeName>
</protein>
<dbReference type="PANTHER" id="PTHR30518">
    <property type="entry name" value="ENDOLYTIC MUREIN TRANSGLYCOSYLASE"/>
    <property type="match status" value="1"/>
</dbReference>
<reference evidence="8" key="1">
    <citation type="journal article" date="2021" name="PeerJ">
        <title>Extensive microbial diversity within the chicken gut microbiome revealed by metagenomics and culture.</title>
        <authorList>
            <person name="Gilroy R."/>
            <person name="Ravi A."/>
            <person name="Getino M."/>
            <person name="Pursley I."/>
            <person name="Horton D.L."/>
            <person name="Alikhan N.F."/>
            <person name="Baker D."/>
            <person name="Gharbi K."/>
            <person name="Hall N."/>
            <person name="Watson M."/>
            <person name="Adriaenssens E.M."/>
            <person name="Foster-Nyarko E."/>
            <person name="Jarju S."/>
            <person name="Secka A."/>
            <person name="Antonio M."/>
            <person name="Oren A."/>
            <person name="Chaudhuri R.R."/>
            <person name="La Ragione R."/>
            <person name="Hildebrand F."/>
            <person name="Pallen M.J."/>
        </authorList>
    </citation>
    <scope>NUCLEOTIDE SEQUENCE</scope>
    <source>
        <strain evidence="8">9264</strain>
    </source>
</reference>
<dbReference type="GO" id="GO:0005886">
    <property type="term" value="C:plasma membrane"/>
    <property type="evidence" value="ECO:0007669"/>
    <property type="project" value="UniProtKB-SubCell"/>
</dbReference>
<proteinExistence type="inferred from homology"/>
<sequence length="338" mass="38323">MKKVVVVVLRVVLVLAVLGALLGGVAWWWVKERAVALKTPIVDYRVEQGMGPRQIAQRLRDQGVSVNADVFVALARLTKQDRQLQAGAYEIKQGDSLWQILERMVAGDMTHSSITFIEGWTVDRMLDSMQQHPDLKHTLDTPEKVHAFVQELGATYPYVEGLFYPDTYVFAPGSTDQELLRRAYQAQADILQQMWAQRDQDLPLSTPYEALILASIVEKETGHAADRERVAGVFINRLRINMPLQTDPTVIYGMGQQYEGRIRKRDLTTDTPWNTYTRNGLPPSPIALASKASLQAVLHPEQHNFYYFVSRGDGTSEFSKNLTDHNRAVRRYILNKGQ</sequence>
<dbReference type="NCBIfam" id="TIGR00247">
    <property type="entry name" value="endolytic transglycosylase MltG"/>
    <property type="match status" value="1"/>
</dbReference>
<evidence type="ECO:0000313" key="8">
    <source>
        <dbReference type="EMBL" id="HJD44048.1"/>
    </source>
</evidence>
<evidence type="ECO:0000256" key="6">
    <source>
        <dbReference type="ARBA" id="ARBA00023316"/>
    </source>
</evidence>
<feature type="site" description="Important for catalytic activity" evidence="7">
    <location>
        <position position="220"/>
    </location>
</feature>
<keyword evidence="3 7" id="KW-1133">Transmembrane helix</keyword>
<comment type="catalytic activity">
    <reaction evidence="7">
        <text>a peptidoglycan chain = a peptidoglycan chain with N-acetyl-1,6-anhydromuramyl-[peptide] at the reducing end + a peptidoglycan chain with N-acetylglucosamine at the non-reducing end.</text>
        <dbReference type="EC" id="4.2.2.29"/>
    </reaction>
</comment>
<evidence type="ECO:0000256" key="2">
    <source>
        <dbReference type="ARBA" id="ARBA00022692"/>
    </source>
</evidence>
<comment type="subcellular location">
    <subcellularLocation>
        <location evidence="7">Cell inner membrane</location>
        <topology evidence="7">Single-pass membrane protein</topology>
    </subcellularLocation>
</comment>
<evidence type="ECO:0000313" key="9">
    <source>
        <dbReference type="Proteomes" id="UP000823889"/>
    </source>
</evidence>
<dbReference type="Proteomes" id="UP000823889">
    <property type="component" value="Unassembled WGS sequence"/>
</dbReference>
<dbReference type="PANTHER" id="PTHR30518:SF2">
    <property type="entry name" value="ENDOLYTIC MUREIN TRANSGLYCOSYLASE"/>
    <property type="match status" value="1"/>
</dbReference>
<dbReference type="GO" id="GO:0008932">
    <property type="term" value="F:lytic endotransglycosylase activity"/>
    <property type="evidence" value="ECO:0007669"/>
    <property type="project" value="UniProtKB-UniRule"/>
</dbReference>
<comment type="caution">
    <text evidence="8">The sequence shown here is derived from an EMBL/GenBank/DDBJ whole genome shotgun (WGS) entry which is preliminary data.</text>
</comment>
<dbReference type="CDD" id="cd08010">
    <property type="entry name" value="MltG_like"/>
    <property type="match status" value="1"/>
</dbReference>
<name>A0A9D2RJA2_9BURK</name>
<dbReference type="EMBL" id="DWUQ01000065">
    <property type="protein sequence ID" value="HJD44048.1"/>
    <property type="molecule type" value="Genomic_DNA"/>
</dbReference>
<evidence type="ECO:0000256" key="3">
    <source>
        <dbReference type="ARBA" id="ARBA00022989"/>
    </source>
</evidence>
<keyword evidence="2 7" id="KW-0812">Transmembrane</keyword>
<dbReference type="Pfam" id="PF02618">
    <property type="entry name" value="YceG"/>
    <property type="match status" value="1"/>
</dbReference>
<dbReference type="InterPro" id="IPR003770">
    <property type="entry name" value="MLTG-like"/>
</dbReference>
<feature type="transmembrane region" description="Helical" evidence="7">
    <location>
        <begin position="7"/>
        <end position="30"/>
    </location>
</feature>
<keyword evidence="5 7" id="KW-0456">Lyase</keyword>
<accession>A0A9D2RJA2</accession>
<gene>
    <name evidence="7 8" type="primary">mltG</name>
    <name evidence="8" type="ORF">H9906_03360</name>
</gene>
<dbReference type="GO" id="GO:0009252">
    <property type="term" value="P:peptidoglycan biosynthetic process"/>
    <property type="evidence" value="ECO:0007669"/>
    <property type="project" value="UniProtKB-UniRule"/>
</dbReference>
<reference evidence="8" key="2">
    <citation type="submission" date="2021-04" db="EMBL/GenBank/DDBJ databases">
        <authorList>
            <person name="Gilroy R."/>
        </authorList>
    </citation>
    <scope>NUCLEOTIDE SEQUENCE</scope>
    <source>
        <strain evidence="8">9264</strain>
    </source>
</reference>
<dbReference type="GO" id="GO:0071555">
    <property type="term" value="P:cell wall organization"/>
    <property type="evidence" value="ECO:0007669"/>
    <property type="project" value="UniProtKB-KW"/>
</dbReference>
<keyword evidence="6 7" id="KW-0961">Cell wall biogenesis/degradation</keyword>
<comment type="function">
    <text evidence="7">Functions as a peptidoglycan terminase that cleaves nascent peptidoglycan strands endolytically to terminate their elongation.</text>
</comment>
<comment type="similarity">
    <text evidence="7">Belongs to the transglycosylase MltG family.</text>
</comment>
<evidence type="ECO:0000256" key="4">
    <source>
        <dbReference type="ARBA" id="ARBA00023136"/>
    </source>
</evidence>
<dbReference type="AlphaFoldDB" id="A0A9D2RJA2"/>
<evidence type="ECO:0000256" key="7">
    <source>
        <dbReference type="HAMAP-Rule" id="MF_02065"/>
    </source>
</evidence>
<evidence type="ECO:0000256" key="5">
    <source>
        <dbReference type="ARBA" id="ARBA00023239"/>
    </source>
</evidence>
<dbReference type="Gene3D" id="3.30.160.60">
    <property type="entry name" value="Classic Zinc Finger"/>
    <property type="match status" value="1"/>
</dbReference>
<keyword evidence="7" id="KW-0997">Cell inner membrane</keyword>
<evidence type="ECO:0000256" key="1">
    <source>
        <dbReference type="ARBA" id="ARBA00022475"/>
    </source>
</evidence>
<dbReference type="Gene3D" id="3.30.1490.480">
    <property type="entry name" value="Endolytic murein transglycosylase"/>
    <property type="match status" value="1"/>
</dbReference>
<keyword evidence="1 7" id="KW-1003">Cell membrane</keyword>
<organism evidence="8 9">
    <name type="scientific">Candidatus Paenalcaligenes intestinipullorum</name>
    <dbReference type="NCBI Taxonomy" id="2838718"/>
    <lineage>
        <taxon>Bacteria</taxon>
        <taxon>Pseudomonadati</taxon>
        <taxon>Pseudomonadota</taxon>
        <taxon>Betaproteobacteria</taxon>
        <taxon>Burkholderiales</taxon>
        <taxon>Alcaligenaceae</taxon>
        <taxon>Paenalcaligenes</taxon>
    </lineage>
</organism>